<dbReference type="KEGG" id="bgf:BC1003_0057"/>
<protein>
    <submittedName>
        <fullName evidence="1">Uncharacterized protein</fullName>
    </submittedName>
</protein>
<dbReference type="AlphaFoldDB" id="E1T4K1"/>
<gene>
    <name evidence="1" type="ordered locus">BC1003_0057</name>
</gene>
<dbReference type="HOGENOM" id="CLU_1381846_0_0_4"/>
<dbReference type="eggNOG" id="ENOG5030X8K">
    <property type="taxonomic scope" value="Bacteria"/>
</dbReference>
<evidence type="ECO:0000313" key="1">
    <source>
        <dbReference type="EMBL" id="ADN56065.1"/>
    </source>
</evidence>
<reference evidence="1" key="1">
    <citation type="submission" date="2010-09" db="EMBL/GenBank/DDBJ databases">
        <title>Complete sequence of chromosome1 of Burkholderia sp. CCGE1003.</title>
        <authorList>
            <consortium name="US DOE Joint Genome Institute"/>
            <person name="Lucas S."/>
            <person name="Copeland A."/>
            <person name="Lapidus A."/>
            <person name="Cheng J.-F."/>
            <person name="Bruce D."/>
            <person name="Goodwin L."/>
            <person name="Pitluck S."/>
            <person name="Daligault H."/>
            <person name="Davenport K."/>
            <person name="Detter J.C."/>
            <person name="Han C."/>
            <person name="Tapia R."/>
            <person name="Land M."/>
            <person name="Hauser L."/>
            <person name="Jeffries C."/>
            <person name="Kyrpides N."/>
            <person name="Ivanova N."/>
            <person name="Ovchinnikova G."/>
            <person name="Martinez-Romero E."/>
            <person name="Rogel M.A."/>
            <person name="Auchtung J."/>
            <person name="Tiedje J.M."/>
            <person name="Woyke T."/>
        </authorList>
    </citation>
    <scope>NUCLEOTIDE SEQUENCE</scope>
    <source>
        <strain evidence="1">CCGE1003</strain>
    </source>
</reference>
<organism evidence="1">
    <name type="scientific">Burkholderia sp. (strain CCGE1003)</name>
    <dbReference type="NCBI Taxonomy" id="640512"/>
    <lineage>
        <taxon>Bacteria</taxon>
        <taxon>Pseudomonadati</taxon>
        <taxon>Pseudomonadota</taxon>
        <taxon>Betaproteobacteria</taxon>
        <taxon>Burkholderiales</taxon>
        <taxon>Burkholderiaceae</taxon>
        <taxon>Burkholderia</taxon>
    </lineage>
</organism>
<name>E1T4K1_BURSG</name>
<accession>E1T4K1</accession>
<dbReference type="EMBL" id="CP002217">
    <property type="protein sequence ID" value="ADN56065.1"/>
    <property type="molecule type" value="Genomic_DNA"/>
</dbReference>
<proteinExistence type="predicted"/>
<sequence>MRPLGCSVTCSPRHRNGRYLAKQKVGRQLVRLCARIEINAELNRNTIRHIVGAARPCTVLRMILHGRPASVRHIATSVTSSLRETSTVSQLTRAKADRHADIAIVNVRPDIVEVVVLSVFLPTAIENSFCLQGMADDRFVVPRTIRRDPFSPHLISSKLLPRSHAVKIRHSTKLCVPWQRKECCGYSAPRLLSRASR</sequence>